<sequence length="587" mass="64620">MSFQSWPSIQGTSQASMTQAASSQPGLSGASRLSALTGRPAHSMFSRSNHRLPAVSAHLHRQAQSQAPATPMSASSDTVVAFDEGLRPPPPPPPSQQQQQQQQQCSRPSSSTRAGRPSTAPNSAQVDQEHQELLLSLQDTVHNLYAEVRNLGKERRQDAGRVDNLLAEHHQQLRDDLGGQLDVLKESACSHSDRLADQIKPQMEAVLCSLKGVQGHVSAMQQWQEAQENRQREWHEELRREQLRWQNLQSARQQELQKRLEESQQSIVRQQLEAQRAFDEQRKAAGEQIQTQARVEKGLVHIAELLGRVSQERDAILTTVPPSTAPGPSGAVPAPQHACRGITAEQFGQMLEQHLFKVPDGPLGALLGKRVAEMVERQLARTLSKRQRGIDLERDSDLEAGPEQGMKRVFAPSSSVQKHRSPAKDPAARLVVVDVQKQRLVDPDAAGPLSSKPDKQRKASRRADEPMPQQLVESGRAYNLRDRPRRQEEARPSTAAGILLSTESWTGTGQTSTVRAPAAASVGAGASKTSTKRTRVPHVAPDRPAGLYRAGQQNKRKLTDGFDHEPRRGKEEDDDRSDDEGEAEDGA</sequence>
<feature type="compositionally biased region" description="Low complexity" evidence="1">
    <location>
        <begin position="96"/>
        <end position="111"/>
    </location>
</feature>
<reference evidence="2 3" key="1">
    <citation type="submission" date="2018-03" db="EMBL/GenBank/DDBJ databases">
        <authorList>
            <person name="Guldener U."/>
        </authorList>
    </citation>
    <scope>NUCLEOTIDE SEQUENCE [LARGE SCALE GENOMIC DNA]</scope>
    <source>
        <strain evidence="2 3">DAOM196992</strain>
    </source>
</reference>
<dbReference type="EMBL" id="OOIP01000001">
    <property type="protein sequence ID" value="SPO35153.1"/>
    <property type="molecule type" value="Genomic_DNA"/>
</dbReference>
<proteinExistence type="predicted"/>
<dbReference type="AlphaFoldDB" id="A0A5C3ES61"/>
<feature type="compositionally biased region" description="Polar residues" evidence="1">
    <location>
        <begin position="501"/>
        <end position="514"/>
    </location>
</feature>
<feature type="compositionally biased region" description="Basic and acidic residues" evidence="1">
    <location>
        <begin position="452"/>
        <end position="465"/>
    </location>
</feature>
<gene>
    <name evidence="2" type="ORF">PSFLO_00624</name>
</gene>
<dbReference type="Proteomes" id="UP000323386">
    <property type="component" value="Unassembled WGS sequence"/>
</dbReference>
<feature type="compositionally biased region" description="Low complexity" evidence="1">
    <location>
        <begin position="10"/>
        <end position="24"/>
    </location>
</feature>
<accession>A0A5C3ES61</accession>
<feature type="region of interest" description="Disordered" evidence="1">
    <location>
        <begin position="1"/>
        <end position="128"/>
    </location>
</feature>
<feature type="region of interest" description="Disordered" evidence="1">
    <location>
        <begin position="391"/>
        <end position="587"/>
    </location>
</feature>
<keyword evidence="3" id="KW-1185">Reference proteome</keyword>
<name>A0A5C3ES61_9BASI</name>
<evidence type="ECO:0000313" key="2">
    <source>
        <dbReference type="EMBL" id="SPO35153.1"/>
    </source>
</evidence>
<evidence type="ECO:0000256" key="1">
    <source>
        <dbReference type="SAM" id="MobiDB-lite"/>
    </source>
</evidence>
<feature type="compositionally biased region" description="Low complexity" evidence="1">
    <location>
        <begin position="516"/>
        <end position="527"/>
    </location>
</feature>
<feature type="compositionally biased region" description="Basic and acidic residues" evidence="1">
    <location>
        <begin position="479"/>
        <end position="491"/>
    </location>
</feature>
<feature type="compositionally biased region" description="Acidic residues" evidence="1">
    <location>
        <begin position="572"/>
        <end position="587"/>
    </location>
</feature>
<evidence type="ECO:0000313" key="3">
    <source>
        <dbReference type="Proteomes" id="UP000323386"/>
    </source>
</evidence>
<feature type="compositionally biased region" description="Basic and acidic residues" evidence="1">
    <location>
        <begin position="557"/>
        <end position="571"/>
    </location>
</feature>
<organism evidence="2 3">
    <name type="scientific">Pseudozyma flocculosa</name>
    <dbReference type="NCBI Taxonomy" id="84751"/>
    <lineage>
        <taxon>Eukaryota</taxon>
        <taxon>Fungi</taxon>
        <taxon>Dikarya</taxon>
        <taxon>Basidiomycota</taxon>
        <taxon>Ustilaginomycotina</taxon>
        <taxon>Ustilaginomycetes</taxon>
        <taxon>Ustilaginales</taxon>
        <taxon>Ustilaginaceae</taxon>
        <taxon>Pseudozyma</taxon>
    </lineage>
</organism>
<feature type="compositionally biased region" description="Polar residues" evidence="1">
    <location>
        <begin position="62"/>
        <end position="78"/>
    </location>
</feature>
<protein>
    <submittedName>
        <fullName evidence="2">Uncharacterized protein</fullName>
    </submittedName>
</protein>